<dbReference type="GO" id="GO:0070395">
    <property type="term" value="P:lipoteichoic acid biosynthetic process"/>
    <property type="evidence" value="ECO:0007669"/>
    <property type="project" value="UniProtKB-UniRule"/>
</dbReference>
<evidence type="ECO:0000256" key="2">
    <source>
        <dbReference type="SAM" id="Phobius"/>
    </source>
</evidence>
<evidence type="ECO:0000256" key="1">
    <source>
        <dbReference type="PIRNR" id="PIRNR021438"/>
    </source>
</evidence>
<protein>
    <recommendedName>
        <fullName evidence="1">Protein DltD</fullName>
    </recommendedName>
</protein>
<comment type="similarity">
    <text evidence="1">Belongs to the DltD family.</text>
</comment>
<sequence length="426" mass="49458">MKLKKQLFQIFGPLILAAAILIALLISPFNFRSFNQKTIREAAVSQSTNIFKGTVIKKKALEEGYVPFMGSSELSRMDPMHPSVLAQKYHRNYRPFLLGAAGSQSLSQFWGMQGINQQLKNKKAVFIISPQWFVKDGINKNAFAMYYSNLQAVTWLKTAQNTLMDRYAARRLLDMPSAHSDKMIEQCLLQIAAGQKLNSTEQVYLNLKYNELIHEDQMFSTIGMKNRTKKIDKAAAELPSNYNYQQLDMKAYHMGVDNTTNNNFGIKNSFWNKKLKKQVGKLKNEQSDFNYVSSPEYSDFQLVLNQFAKDHTDVLFVIPPINAKWAKYTGLKMSMINDFNNKIKYQLHKQGFNNVVDLTNDGKEPYFMEDTIHLGWRGWLKMDKAVNPFLTDRQPQPDYQIDDYFYTKNWQKMQGEKLDQYLKNHQ</sequence>
<dbReference type="AlphaFoldDB" id="A0A9D1UXU0"/>
<proteinExistence type="inferred from homology"/>
<name>A0A9D1UXU0_9LACO</name>
<dbReference type="NCBIfam" id="TIGR04092">
    <property type="entry name" value="LTA_DltD"/>
    <property type="match status" value="1"/>
</dbReference>
<dbReference type="InterPro" id="IPR006998">
    <property type="entry name" value="DltD"/>
</dbReference>
<dbReference type="Proteomes" id="UP000823963">
    <property type="component" value="Unassembled WGS sequence"/>
</dbReference>
<evidence type="ECO:0000313" key="3">
    <source>
        <dbReference type="EMBL" id="HIX02385.1"/>
    </source>
</evidence>
<feature type="transmembrane region" description="Helical" evidence="2">
    <location>
        <begin position="7"/>
        <end position="29"/>
    </location>
</feature>
<dbReference type="PIRSF" id="PIRSF021438">
    <property type="entry name" value="DltD"/>
    <property type="match status" value="1"/>
</dbReference>
<comment type="caution">
    <text evidence="3">The sequence shown here is derived from an EMBL/GenBank/DDBJ whole genome shotgun (WGS) entry which is preliminary data.</text>
</comment>
<dbReference type="PANTHER" id="PTHR40039">
    <property type="entry name" value="PROTEIN DLTD"/>
    <property type="match status" value="1"/>
</dbReference>
<keyword evidence="1" id="KW-1003">Cell membrane</keyword>
<reference evidence="3" key="2">
    <citation type="submission" date="2021-04" db="EMBL/GenBank/DDBJ databases">
        <authorList>
            <person name="Gilroy R."/>
        </authorList>
    </citation>
    <scope>NUCLEOTIDE SEQUENCE</scope>
    <source>
        <strain evidence="3">6627</strain>
    </source>
</reference>
<dbReference type="EMBL" id="DXFP01000060">
    <property type="protein sequence ID" value="HIX02385.1"/>
    <property type="molecule type" value="Genomic_DNA"/>
</dbReference>
<dbReference type="Pfam" id="PF04914">
    <property type="entry name" value="DltD"/>
    <property type="match status" value="1"/>
</dbReference>
<keyword evidence="2" id="KW-0812">Transmembrane</keyword>
<keyword evidence="2" id="KW-1133">Transmembrane helix</keyword>
<evidence type="ECO:0000313" key="4">
    <source>
        <dbReference type="Proteomes" id="UP000823963"/>
    </source>
</evidence>
<gene>
    <name evidence="3" type="primary">dltD</name>
    <name evidence="3" type="ORF">H9861_06480</name>
</gene>
<organism evidence="3 4">
    <name type="scientific">Candidatus Ligilactobacillus excrementigallinarum</name>
    <dbReference type="NCBI Taxonomy" id="2838641"/>
    <lineage>
        <taxon>Bacteria</taxon>
        <taxon>Bacillati</taxon>
        <taxon>Bacillota</taxon>
        <taxon>Bacilli</taxon>
        <taxon>Lactobacillales</taxon>
        <taxon>Lactobacillaceae</taxon>
        <taxon>Ligilactobacillus</taxon>
    </lineage>
</organism>
<dbReference type="InterPro" id="IPR023896">
    <property type="entry name" value="LTA_DltD"/>
</dbReference>
<keyword evidence="1 2" id="KW-0472">Membrane</keyword>
<dbReference type="GO" id="GO:0005886">
    <property type="term" value="C:plasma membrane"/>
    <property type="evidence" value="ECO:0007669"/>
    <property type="project" value="UniProtKB-UniRule"/>
</dbReference>
<reference evidence="3" key="1">
    <citation type="journal article" date="2021" name="PeerJ">
        <title>Extensive microbial diversity within the chicken gut microbiome revealed by metagenomics and culture.</title>
        <authorList>
            <person name="Gilroy R."/>
            <person name="Ravi A."/>
            <person name="Getino M."/>
            <person name="Pursley I."/>
            <person name="Horton D.L."/>
            <person name="Alikhan N.F."/>
            <person name="Baker D."/>
            <person name="Gharbi K."/>
            <person name="Hall N."/>
            <person name="Watson M."/>
            <person name="Adriaenssens E.M."/>
            <person name="Foster-Nyarko E."/>
            <person name="Jarju S."/>
            <person name="Secka A."/>
            <person name="Antonio M."/>
            <person name="Oren A."/>
            <person name="Chaudhuri R.R."/>
            <person name="La Ragione R."/>
            <person name="Hildebrand F."/>
            <person name="Pallen M.J."/>
        </authorList>
    </citation>
    <scope>NUCLEOTIDE SEQUENCE</scope>
    <source>
        <strain evidence="3">6627</strain>
    </source>
</reference>
<comment type="pathway">
    <text evidence="1">Cell wall biogenesis; lipoteichoic acid biosynthesis.</text>
</comment>
<accession>A0A9D1UXU0</accession>
<dbReference type="PANTHER" id="PTHR40039:SF1">
    <property type="entry name" value="PROTEIN DLTD"/>
    <property type="match status" value="1"/>
</dbReference>